<keyword evidence="4" id="KW-1003">Cell membrane</keyword>
<dbReference type="InterPro" id="IPR036412">
    <property type="entry name" value="HAD-like_sf"/>
</dbReference>
<dbReference type="InterPro" id="IPR059000">
    <property type="entry name" value="ATPase_P-type_domA"/>
</dbReference>
<dbReference type="CDD" id="cd00371">
    <property type="entry name" value="HMA"/>
    <property type="match status" value="1"/>
</dbReference>
<keyword evidence="6" id="KW-0479">Metal-binding</keyword>
<evidence type="ECO:0000256" key="14">
    <source>
        <dbReference type="SAM" id="Phobius"/>
    </source>
</evidence>
<keyword evidence="12 14" id="KW-0472">Membrane</keyword>
<evidence type="ECO:0000259" key="15">
    <source>
        <dbReference type="PROSITE" id="PS50846"/>
    </source>
</evidence>
<feature type="transmembrane region" description="Helical" evidence="14">
    <location>
        <begin position="381"/>
        <end position="404"/>
    </location>
</feature>
<evidence type="ECO:0000256" key="6">
    <source>
        <dbReference type="ARBA" id="ARBA00022723"/>
    </source>
</evidence>
<dbReference type="PRINTS" id="PR00120">
    <property type="entry name" value="HATPASE"/>
</dbReference>
<proteinExistence type="inferred from homology"/>
<dbReference type="InterPro" id="IPR023214">
    <property type="entry name" value="HAD_sf"/>
</dbReference>
<dbReference type="SUPFAM" id="SSF55008">
    <property type="entry name" value="HMA, heavy metal-associated domain"/>
    <property type="match status" value="1"/>
</dbReference>
<dbReference type="GO" id="GO:0055070">
    <property type="term" value="P:copper ion homeostasis"/>
    <property type="evidence" value="ECO:0007669"/>
    <property type="project" value="TreeGrafter"/>
</dbReference>
<evidence type="ECO:0000256" key="13">
    <source>
        <dbReference type="SAM" id="MobiDB-lite"/>
    </source>
</evidence>
<evidence type="ECO:0000256" key="4">
    <source>
        <dbReference type="ARBA" id="ARBA00022475"/>
    </source>
</evidence>
<evidence type="ECO:0000256" key="1">
    <source>
        <dbReference type="ARBA" id="ARBA00004651"/>
    </source>
</evidence>
<sequence length="776" mass="82306">MSSTAAGRERTDLSLTGMSCATCANTIEESLEDLEEVDEAAVNFATERATVHHDESLPDEQLVEAVEDVGYGVREESLEDDEEDADLLAQRRLAIRAWIVTSPILLLMVFMWTPIDPLTGFQIDVLLFVFATPVVFYYGRNTHASALRAVTNGSFNMDSLIALGTVVAWATGVMVFVSPIENYAGVGAMIMASHLVGTYLEDRAKGRASAAIEGLVSMQAETARVVRDGEELEVPVEEVDVGDELVVRPGEKVPVDGVVLEGRSTVDESMVTGESDPVSKTDGDEVIGSTVNGSGLLRVEAQKVGNDTFLSQVVDLVEEAQGTTVPIQALTDRVTNVFVPIVLTLATLSFLVWFVFPDAMRAVASVAAPALPWVDLALDPLTLAIFASVAVLVIACPCALGLATPTALMAGTGKAAEYGVLFRDGEAIQTLKDVDTVVLDKTGTITEGDHSVTDVVPAHHAHADGGSLEDQDRLEDGPGDAADRADPAVVEARDLVRLAASAERGSEHPIGQAIVDHAEEEDIDLADLESFDSVPGKGIEATIEGQTVAVGNASFLADRGIEIPERTEKTVVDLEAEGKTTVLVGVDGDLAGLVATADTIKDDSGAAIRTLHDRGLETWMITGDNERTARAIADQVDIDPERVKARVLPQDKIEAVRDLQEEGKHVAMVGDGINDAPALKQANVGVAIGTGTDVAIQSSDVSLVRGSLAALVDAYSLSERIFSKIKQNLFWAFVYNALAIPIAFVGLLHPVIAVVAMFVSSLSVITNSARLSRLEL</sequence>
<dbReference type="SFLD" id="SFLDF00027">
    <property type="entry name" value="p-type_atpase"/>
    <property type="match status" value="1"/>
</dbReference>
<feature type="transmembrane region" description="Helical" evidence="14">
    <location>
        <begin position="121"/>
        <end position="139"/>
    </location>
</feature>
<dbReference type="FunFam" id="2.70.150.10:FF:000020">
    <property type="entry name" value="Copper-exporting P-type ATPase A"/>
    <property type="match status" value="1"/>
</dbReference>
<dbReference type="PRINTS" id="PR00119">
    <property type="entry name" value="CATATPASE"/>
</dbReference>
<dbReference type="PROSITE" id="PS00154">
    <property type="entry name" value="ATPASE_E1_E2"/>
    <property type="match status" value="1"/>
</dbReference>
<keyword evidence="5 14" id="KW-0812">Transmembrane</keyword>
<dbReference type="KEGG" id="naj:B1756_07015"/>
<dbReference type="Gene3D" id="2.70.150.10">
    <property type="entry name" value="Calcium-transporting ATPase, cytoplasmic transduction domain A"/>
    <property type="match status" value="1"/>
</dbReference>
<dbReference type="Pfam" id="PF00702">
    <property type="entry name" value="Hydrolase"/>
    <property type="match status" value="1"/>
</dbReference>
<keyword evidence="9" id="KW-1278">Translocase</keyword>
<feature type="transmembrane region" description="Helical" evidence="14">
    <location>
        <begin position="160"/>
        <end position="177"/>
    </location>
</feature>
<dbReference type="GO" id="GO:0005886">
    <property type="term" value="C:plasma membrane"/>
    <property type="evidence" value="ECO:0007669"/>
    <property type="project" value="UniProtKB-SubCell"/>
</dbReference>
<protein>
    <submittedName>
        <fullName evidence="16">ATPase</fullName>
    </submittedName>
</protein>
<dbReference type="GO" id="GO:0043682">
    <property type="term" value="F:P-type divalent copper transporter activity"/>
    <property type="evidence" value="ECO:0007669"/>
    <property type="project" value="TreeGrafter"/>
</dbReference>
<dbReference type="InterPro" id="IPR044492">
    <property type="entry name" value="P_typ_ATPase_HD_dom"/>
</dbReference>
<feature type="region of interest" description="Disordered" evidence="13">
    <location>
        <begin position="461"/>
        <end position="485"/>
    </location>
</feature>
<dbReference type="InterPro" id="IPR017969">
    <property type="entry name" value="Heavy-metal-associated_CS"/>
</dbReference>
<dbReference type="InterPro" id="IPR036163">
    <property type="entry name" value="HMA_dom_sf"/>
</dbReference>
<dbReference type="InterPro" id="IPR008250">
    <property type="entry name" value="ATPase_P-typ_transduc_dom_A_sf"/>
</dbReference>
<dbReference type="GO" id="GO:0005524">
    <property type="term" value="F:ATP binding"/>
    <property type="evidence" value="ECO:0007669"/>
    <property type="project" value="UniProtKB-KW"/>
</dbReference>
<dbReference type="AlphaFoldDB" id="A0A2Z2HTR3"/>
<evidence type="ECO:0000256" key="2">
    <source>
        <dbReference type="ARBA" id="ARBA00006024"/>
    </source>
</evidence>
<dbReference type="Proteomes" id="UP000250088">
    <property type="component" value="Chromosome"/>
</dbReference>
<evidence type="ECO:0000256" key="7">
    <source>
        <dbReference type="ARBA" id="ARBA00022741"/>
    </source>
</evidence>
<feature type="domain" description="HMA" evidence="15">
    <location>
        <begin position="9"/>
        <end position="74"/>
    </location>
</feature>
<feature type="transmembrane region" description="Helical" evidence="14">
    <location>
        <begin position="97"/>
        <end position="115"/>
    </location>
</feature>
<dbReference type="PROSITE" id="PS50846">
    <property type="entry name" value="HMA_2"/>
    <property type="match status" value="1"/>
</dbReference>
<accession>A0A2Z2HTR3</accession>
<dbReference type="Gene3D" id="3.40.1110.10">
    <property type="entry name" value="Calcium-transporting ATPase, cytoplasmic domain N"/>
    <property type="match status" value="1"/>
</dbReference>
<feature type="compositionally biased region" description="Basic and acidic residues" evidence="13">
    <location>
        <begin position="470"/>
        <end position="485"/>
    </location>
</feature>
<evidence type="ECO:0000256" key="12">
    <source>
        <dbReference type="ARBA" id="ARBA00023136"/>
    </source>
</evidence>
<evidence type="ECO:0000256" key="10">
    <source>
        <dbReference type="ARBA" id="ARBA00022989"/>
    </source>
</evidence>
<dbReference type="SFLD" id="SFLDG00002">
    <property type="entry name" value="C1.7:_P-type_atpase_like"/>
    <property type="match status" value="1"/>
</dbReference>
<dbReference type="FunFam" id="3.30.70.100:FF:000005">
    <property type="entry name" value="Copper-exporting P-type ATPase A"/>
    <property type="match status" value="1"/>
</dbReference>
<comment type="subcellular location">
    <subcellularLocation>
        <location evidence="1">Cell membrane</location>
        <topology evidence="1">Multi-pass membrane protein</topology>
    </subcellularLocation>
</comment>
<dbReference type="InterPro" id="IPR027256">
    <property type="entry name" value="P-typ_ATPase_IB"/>
</dbReference>
<organism evidence="16 17">
    <name type="scientific">Natrarchaeobaculum aegyptiacum</name>
    <dbReference type="NCBI Taxonomy" id="745377"/>
    <lineage>
        <taxon>Archaea</taxon>
        <taxon>Methanobacteriati</taxon>
        <taxon>Methanobacteriota</taxon>
        <taxon>Stenosarchaea group</taxon>
        <taxon>Halobacteria</taxon>
        <taxon>Halobacteriales</taxon>
        <taxon>Natrialbaceae</taxon>
        <taxon>Natrarchaeobaculum</taxon>
    </lineage>
</organism>
<feature type="transmembrane region" description="Helical" evidence="14">
    <location>
        <begin position="337"/>
        <end position="356"/>
    </location>
</feature>
<evidence type="ECO:0000256" key="3">
    <source>
        <dbReference type="ARBA" id="ARBA00022448"/>
    </source>
</evidence>
<keyword evidence="7" id="KW-0547">Nucleotide-binding</keyword>
<evidence type="ECO:0000313" key="16">
    <source>
        <dbReference type="EMBL" id="ARS89515.1"/>
    </source>
</evidence>
<evidence type="ECO:0000256" key="5">
    <source>
        <dbReference type="ARBA" id="ARBA00022692"/>
    </source>
</evidence>
<dbReference type="GeneID" id="32893817"/>
<dbReference type="Gene3D" id="3.30.70.100">
    <property type="match status" value="1"/>
</dbReference>
<feature type="transmembrane region" description="Helical" evidence="14">
    <location>
        <begin position="728"/>
        <end position="745"/>
    </location>
</feature>
<dbReference type="Pfam" id="PF00403">
    <property type="entry name" value="HMA"/>
    <property type="match status" value="1"/>
</dbReference>
<dbReference type="NCBIfam" id="TIGR01494">
    <property type="entry name" value="ATPase_P-type"/>
    <property type="match status" value="2"/>
</dbReference>
<comment type="similarity">
    <text evidence="2">Belongs to the cation transport ATPase (P-type) (TC 3.A.3) family. Type IB subfamily.</text>
</comment>
<keyword evidence="11" id="KW-0406">Ion transport</keyword>
<dbReference type="PANTHER" id="PTHR43520:SF8">
    <property type="entry name" value="P-TYPE CU(+) TRANSPORTER"/>
    <property type="match status" value="1"/>
</dbReference>
<keyword evidence="8" id="KW-0067">ATP-binding</keyword>
<evidence type="ECO:0000256" key="11">
    <source>
        <dbReference type="ARBA" id="ARBA00023065"/>
    </source>
</evidence>
<dbReference type="CDD" id="cd02094">
    <property type="entry name" value="P-type_ATPase_Cu-like"/>
    <property type="match status" value="1"/>
</dbReference>
<dbReference type="InterPro" id="IPR018303">
    <property type="entry name" value="ATPase_P-typ_P_site"/>
</dbReference>
<dbReference type="InterPro" id="IPR023299">
    <property type="entry name" value="ATPase_P-typ_cyto_dom_N"/>
</dbReference>
<dbReference type="NCBIfam" id="TIGR01525">
    <property type="entry name" value="ATPase-IB_hvy"/>
    <property type="match status" value="1"/>
</dbReference>
<keyword evidence="10 14" id="KW-1133">Transmembrane helix</keyword>
<keyword evidence="17" id="KW-1185">Reference proteome</keyword>
<dbReference type="GO" id="GO:0005507">
    <property type="term" value="F:copper ion binding"/>
    <property type="evidence" value="ECO:0007669"/>
    <property type="project" value="TreeGrafter"/>
</dbReference>
<gene>
    <name evidence="16" type="ORF">B1756_07015</name>
</gene>
<dbReference type="EMBL" id="CP019893">
    <property type="protein sequence ID" value="ARS89515.1"/>
    <property type="molecule type" value="Genomic_DNA"/>
</dbReference>
<dbReference type="Gene3D" id="3.40.50.1000">
    <property type="entry name" value="HAD superfamily/HAD-like"/>
    <property type="match status" value="1"/>
</dbReference>
<name>A0A2Z2HTR3_9EURY</name>
<feature type="transmembrane region" description="Helical" evidence="14">
    <location>
        <begin position="183"/>
        <end position="200"/>
    </location>
</feature>
<dbReference type="InterPro" id="IPR006121">
    <property type="entry name" value="HMA_dom"/>
</dbReference>
<dbReference type="Pfam" id="PF00122">
    <property type="entry name" value="E1-E2_ATPase"/>
    <property type="match status" value="1"/>
</dbReference>
<evidence type="ECO:0000256" key="9">
    <source>
        <dbReference type="ARBA" id="ARBA00022967"/>
    </source>
</evidence>
<dbReference type="InterPro" id="IPR001757">
    <property type="entry name" value="P_typ_ATPase"/>
</dbReference>
<dbReference type="SUPFAM" id="SSF81665">
    <property type="entry name" value="Calcium ATPase, transmembrane domain M"/>
    <property type="match status" value="1"/>
</dbReference>
<dbReference type="InterPro" id="IPR023298">
    <property type="entry name" value="ATPase_P-typ_TM_dom_sf"/>
</dbReference>
<reference evidence="17" key="1">
    <citation type="submission" date="2017-02" db="EMBL/GenBank/DDBJ databases">
        <title>Natronthermophilus aegyptiacus gen. nov.,sp. nov., an aerobic, extremely halophilic alkalithermophilic archaeon isolated from the athalassohaline Wadi An Natrun, Egypt.</title>
        <authorList>
            <person name="Zhao B."/>
        </authorList>
    </citation>
    <scope>NUCLEOTIDE SEQUENCE [LARGE SCALE GENOMIC DNA]</scope>
    <source>
        <strain evidence="17">JW/NM-HA 15</strain>
    </source>
</reference>
<dbReference type="PANTHER" id="PTHR43520">
    <property type="entry name" value="ATP7, ISOFORM B"/>
    <property type="match status" value="1"/>
</dbReference>
<dbReference type="PROSITE" id="PS01047">
    <property type="entry name" value="HMA_1"/>
    <property type="match status" value="1"/>
</dbReference>
<evidence type="ECO:0000313" key="17">
    <source>
        <dbReference type="Proteomes" id="UP000250088"/>
    </source>
</evidence>
<dbReference type="RefSeq" id="WP_228434520.1">
    <property type="nucleotide sequence ID" value="NZ_CP019893.1"/>
</dbReference>
<dbReference type="SUPFAM" id="SSF56784">
    <property type="entry name" value="HAD-like"/>
    <property type="match status" value="1"/>
</dbReference>
<keyword evidence="3" id="KW-0813">Transport</keyword>
<dbReference type="GO" id="GO:0016887">
    <property type="term" value="F:ATP hydrolysis activity"/>
    <property type="evidence" value="ECO:0007669"/>
    <property type="project" value="InterPro"/>
</dbReference>
<dbReference type="SFLD" id="SFLDS00003">
    <property type="entry name" value="Haloacid_Dehalogenase"/>
    <property type="match status" value="1"/>
</dbReference>
<dbReference type="SUPFAM" id="SSF81653">
    <property type="entry name" value="Calcium ATPase, transduction domain A"/>
    <property type="match status" value="1"/>
</dbReference>
<evidence type="ECO:0000256" key="8">
    <source>
        <dbReference type="ARBA" id="ARBA00022840"/>
    </source>
</evidence>